<gene>
    <name evidence="7" type="ORF">SAPINGB_P001747</name>
</gene>
<dbReference type="Pfam" id="PF00400">
    <property type="entry name" value="WD40"/>
    <property type="match status" value="9"/>
</dbReference>
<dbReference type="SUPFAM" id="SSF50998">
    <property type="entry name" value="Quinoprotein alcohol dehydrogenase-like"/>
    <property type="match status" value="2"/>
</dbReference>
<keyword evidence="3" id="KW-0677">Repeat</keyword>
<dbReference type="Proteomes" id="UP000398389">
    <property type="component" value="Unassembled WGS sequence"/>
</dbReference>
<dbReference type="GO" id="GO:0034511">
    <property type="term" value="F:U3 snoRNA binding"/>
    <property type="evidence" value="ECO:0007669"/>
    <property type="project" value="TreeGrafter"/>
</dbReference>
<dbReference type="PANTHER" id="PTHR19854:SF15">
    <property type="entry name" value="TRANSDUCIN BETA-LIKE PROTEIN 3"/>
    <property type="match status" value="1"/>
</dbReference>
<dbReference type="GeneID" id="43580567"/>
<dbReference type="InterPro" id="IPR019775">
    <property type="entry name" value="WD40_repeat_CS"/>
</dbReference>
<feature type="repeat" description="WD" evidence="5">
    <location>
        <begin position="523"/>
        <end position="564"/>
    </location>
</feature>
<dbReference type="RefSeq" id="XP_031852358.1">
    <property type="nucleotide sequence ID" value="XM_031996467.1"/>
</dbReference>
<feature type="repeat" description="WD" evidence="5">
    <location>
        <begin position="99"/>
        <end position="140"/>
    </location>
</feature>
<feature type="repeat" description="WD" evidence="5">
    <location>
        <begin position="481"/>
        <end position="522"/>
    </location>
</feature>
<dbReference type="PANTHER" id="PTHR19854">
    <property type="entry name" value="TRANSDUCIN BETA-LIKE 3"/>
    <property type="match status" value="1"/>
</dbReference>
<dbReference type="GO" id="GO:0000480">
    <property type="term" value="P:endonucleolytic cleavage in 5'-ETS of tricistronic rRNA transcript (SSU-rRNA, 5.8S rRNA, LSU-rRNA)"/>
    <property type="evidence" value="ECO:0007669"/>
    <property type="project" value="TreeGrafter"/>
</dbReference>
<proteinExistence type="predicted"/>
<evidence type="ECO:0000259" key="6">
    <source>
        <dbReference type="Pfam" id="PF08625"/>
    </source>
</evidence>
<evidence type="ECO:0000313" key="8">
    <source>
        <dbReference type="Proteomes" id="UP000398389"/>
    </source>
</evidence>
<accession>A0A5E8BCF6</accession>
<dbReference type="FunFam" id="2.130.10.10:FF:001009">
    <property type="entry name" value="Small nucleolar ribonucleoprotein complex subunit, putative"/>
    <property type="match status" value="1"/>
</dbReference>
<dbReference type="EMBL" id="CABVLU010000002">
    <property type="protein sequence ID" value="VVT48373.1"/>
    <property type="molecule type" value="Genomic_DNA"/>
</dbReference>
<dbReference type="InterPro" id="IPR011047">
    <property type="entry name" value="Quinoprotein_ADH-like_sf"/>
</dbReference>
<reference evidence="7 8" key="1">
    <citation type="submission" date="2019-09" db="EMBL/GenBank/DDBJ databases">
        <authorList>
            <person name="Brejova B."/>
        </authorList>
    </citation>
    <scope>NUCLEOTIDE SEQUENCE [LARGE SCALE GENOMIC DNA]</scope>
</reference>
<evidence type="ECO:0000256" key="5">
    <source>
        <dbReference type="PROSITE-ProRule" id="PRU00221"/>
    </source>
</evidence>
<comment type="subcellular location">
    <subcellularLocation>
        <location evidence="1">Nucleus</location>
        <location evidence="1">Nucleolus</location>
    </subcellularLocation>
</comment>
<sequence>MTEDKKLLKSKFEPFSIEPFFSGGKASISADGIILATTDDSEVVVTNFETGKRIGRIRGDGESITTLDITPDGSYLITCSRSLQMKTYKLPSCELLRTTKAHESPVIVMCVDSTSTLVATGGAEGSVKVWDIEGGYVTHSFRGHAGMISALKFWGNQGSSKWFLASASDQDNKIRVWDLVKRKGIALFENHDSVIRALDFSEDGETLISGGRDKVINLWDMSKLRLLTTIPIMDTVETAGFLKPGILTDDKTEQIIFAGGEKGETSLWSLKRMRRIAISPHRQKNTTEETSITEIIYKPGIDLFISVLSDETFLQLSLESLDLNVIRRIGGNHGQIIDCTFVGDNDQCLAIATNSPEVRIIRQESLDHSVLAAHTGIVMSIDRSFDGLWLGTASKDKHARLWDLSEILNGNKDMLEDSFTIFSGHLDSVGAIALPRTPTIRDNQSSVPPPSFVITGSQDLTVKRWSVPRKRGEIAKAIYTRKAHDKDINAIDVSPDNKMFSTASQDRTAKVWDLETGEIIAKLSGHKRGVWCVKFSPYEKIIATGSGDMHIKIWSLGDFSVLKTFEGHTNSVLNLSFLTFGEQLASSGADNLVKVWDIKTGECNATLDYHKEKVWCLALSDDDKTLVSGGGDGIITFWTDVTEKKIQEERNNQNELIMKQQQLDNYVLMKDWKNAIVLALSLDQPYQALKLFTQILENTSEPNSITGLIAVDKAIATLSDNELLKKLLLRVRNWNTNGQTSLVAQAILSTILCYYGIDELCAIDGVSNLIEGLIPYSEKHLIRTNEMIEESYIVDYVLEMMDSI</sequence>
<dbReference type="InterPro" id="IPR013934">
    <property type="entry name" value="Utp13_C"/>
</dbReference>
<feature type="repeat" description="WD" evidence="5">
    <location>
        <begin position="371"/>
        <end position="405"/>
    </location>
</feature>
<dbReference type="Gene3D" id="2.130.10.10">
    <property type="entry name" value="YVTN repeat-like/Quinoprotein amine dehydrogenase"/>
    <property type="match status" value="4"/>
</dbReference>
<keyword evidence="4" id="KW-0539">Nucleus</keyword>
<name>A0A5E8BCF6_9ASCO</name>
<dbReference type="GO" id="GO:0032040">
    <property type="term" value="C:small-subunit processome"/>
    <property type="evidence" value="ECO:0007669"/>
    <property type="project" value="InterPro"/>
</dbReference>
<evidence type="ECO:0000313" key="7">
    <source>
        <dbReference type="EMBL" id="VVT48373.1"/>
    </source>
</evidence>
<dbReference type="GO" id="GO:0030686">
    <property type="term" value="C:90S preribosome"/>
    <property type="evidence" value="ECO:0007669"/>
    <property type="project" value="TreeGrafter"/>
</dbReference>
<dbReference type="InterPro" id="IPR001680">
    <property type="entry name" value="WD40_rpt"/>
</dbReference>
<dbReference type="PRINTS" id="PR00320">
    <property type="entry name" value="GPROTEINBRPT"/>
</dbReference>
<feature type="repeat" description="WD" evidence="5">
    <location>
        <begin position="565"/>
        <end position="606"/>
    </location>
</feature>
<dbReference type="OrthoDB" id="5414888at2759"/>
<evidence type="ECO:0000256" key="3">
    <source>
        <dbReference type="ARBA" id="ARBA00022737"/>
    </source>
</evidence>
<dbReference type="CDD" id="cd00200">
    <property type="entry name" value="WD40"/>
    <property type="match status" value="2"/>
</dbReference>
<dbReference type="GO" id="GO:0000472">
    <property type="term" value="P:endonucleolytic cleavage to generate mature 5'-end of SSU-rRNA from (SSU-rRNA, 5.8S rRNA, LSU-rRNA)"/>
    <property type="evidence" value="ECO:0007669"/>
    <property type="project" value="TreeGrafter"/>
</dbReference>
<dbReference type="InterPro" id="IPR020472">
    <property type="entry name" value="WD40_PAC1"/>
</dbReference>
<dbReference type="PROSITE" id="PS00678">
    <property type="entry name" value="WD_REPEATS_1"/>
    <property type="match status" value="3"/>
</dbReference>
<dbReference type="Pfam" id="PF08625">
    <property type="entry name" value="Utp13"/>
    <property type="match status" value="1"/>
</dbReference>
<evidence type="ECO:0000256" key="1">
    <source>
        <dbReference type="ARBA" id="ARBA00004604"/>
    </source>
</evidence>
<evidence type="ECO:0000256" key="2">
    <source>
        <dbReference type="ARBA" id="ARBA00022574"/>
    </source>
</evidence>
<organism evidence="7 8">
    <name type="scientific">Magnusiomyces paraingens</name>
    <dbReference type="NCBI Taxonomy" id="2606893"/>
    <lineage>
        <taxon>Eukaryota</taxon>
        <taxon>Fungi</taxon>
        <taxon>Dikarya</taxon>
        <taxon>Ascomycota</taxon>
        <taxon>Saccharomycotina</taxon>
        <taxon>Dipodascomycetes</taxon>
        <taxon>Dipodascales</taxon>
        <taxon>Dipodascaceae</taxon>
        <taxon>Magnusiomyces</taxon>
    </lineage>
</organism>
<protein>
    <recommendedName>
        <fullName evidence="6">U3 small nucleolar RNA-associated protein 13 C-terminal domain-containing protein</fullName>
    </recommendedName>
</protein>
<dbReference type="AlphaFoldDB" id="A0A5E8BCF6"/>
<evidence type="ECO:0000256" key="4">
    <source>
        <dbReference type="ARBA" id="ARBA00023242"/>
    </source>
</evidence>
<dbReference type="SMART" id="SM00320">
    <property type="entry name" value="WD40"/>
    <property type="match status" value="11"/>
</dbReference>
<keyword evidence="2 5" id="KW-0853">WD repeat</keyword>
<feature type="repeat" description="WD" evidence="5">
    <location>
        <begin position="607"/>
        <end position="648"/>
    </location>
</feature>
<dbReference type="PROSITE" id="PS50294">
    <property type="entry name" value="WD_REPEATS_REGION"/>
    <property type="match status" value="7"/>
</dbReference>
<dbReference type="InterPro" id="IPR015943">
    <property type="entry name" value="WD40/YVTN_repeat-like_dom_sf"/>
</dbReference>
<dbReference type="PROSITE" id="PS50082">
    <property type="entry name" value="WD_REPEATS_2"/>
    <property type="match status" value="7"/>
</dbReference>
<keyword evidence="8" id="KW-1185">Reference proteome</keyword>
<feature type="repeat" description="WD" evidence="5">
    <location>
        <begin position="188"/>
        <end position="229"/>
    </location>
</feature>
<feature type="domain" description="U3 small nucleolar RNA-associated protein 13 C-terminal" evidence="6">
    <location>
        <begin position="660"/>
        <end position="801"/>
    </location>
</feature>